<organism evidence="2">
    <name type="scientific">viral metagenome</name>
    <dbReference type="NCBI Taxonomy" id="1070528"/>
    <lineage>
        <taxon>unclassified sequences</taxon>
        <taxon>metagenomes</taxon>
        <taxon>organismal metagenomes</taxon>
    </lineage>
</organism>
<keyword evidence="1" id="KW-0472">Membrane</keyword>
<accession>A0A6C0JJI2</accession>
<proteinExistence type="predicted"/>
<protein>
    <submittedName>
        <fullName evidence="2">Uncharacterized protein</fullName>
    </submittedName>
</protein>
<reference evidence="2" key="1">
    <citation type="journal article" date="2020" name="Nature">
        <title>Giant virus diversity and host interactions through global metagenomics.</title>
        <authorList>
            <person name="Schulz F."/>
            <person name="Roux S."/>
            <person name="Paez-Espino D."/>
            <person name="Jungbluth S."/>
            <person name="Walsh D.A."/>
            <person name="Denef V.J."/>
            <person name="McMahon K.D."/>
            <person name="Konstantinidis K.T."/>
            <person name="Eloe-Fadrosh E.A."/>
            <person name="Kyrpides N.C."/>
            <person name="Woyke T."/>
        </authorList>
    </citation>
    <scope>NUCLEOTIDE SEQUENCE</scope>
    <source>
        <strain evidence="2">GVMAG-M-3300027734-16</strain>
    </source>
</reference>
<feature type="transmembrane region" description="Helical" evidence="1">
    <location>
        <begin position="6"/>
        <end position="26"/>
    </location>
</feature>
<sequence length="176" mass="18926">MLYYAIIVLSLIFLIISVIQLSKWIYGETSMRNGIIASIACIGSLSYLAYFFSESNADARNTTFGELLAPVRDIGQHVTDAALNGAENAVMIRGTQHAANLMNLPSIAGAITTGAYFYSIASLPVVLNAINSILMFLFSTSAGPGGPIMFAVVTSVFSMFTQNDTIGGRRRLKKRA</sequence>
<dbReference type="EMBL" id="MN740410">
    <property type="protein sequence ID" value="QHU05211.1"/>
    <property type="molecule type" value="Genomic_DNA"/>
</dbReference>
<feature type="transmembrane region" description="Helical" evidence="1">
    <location>
        <begin position="33"/>
        <end position="52"/>
    </location>
</feature>
<evidence type="ECO:0000256" key="1">
    <source>
        <dbReference type="SAM" id="Phobius"/>
    </source>
</evidence>
<name>A0A6C0JJI2_9ZZZZ</name>
<keyword evidence="1" id="KW-1133">Transmembrane helix</keyword>
<feature type="transmembrane region" description="Helical" evidence="1">
    <location>
        <begin position="98"/>
        <end position="118"/>
    </location>
</feature>
<dbReference type="AlphaFoldDB" id="A0A6C0JJI2"/>
<evidence type="ECO:0000313" key="2">
    <source>
        <dbReference type="EMBL" id="QHU05211.1"/>
    </source>
</evidence>
<keyword evidence="1" id="KW-0812">Transmembrane</keyword>